<dbReference type="Pfam" id="PF10116">
    <property type="entry name" value="Host_attach"/>
    <property type="match status" value="1"/>
</dbReference>
<dbReference type="InterPro" id="IPR019291">
    <property type="entry name" value="Host_attachment_protein"/>
</dbReference>
<name>A0A3B1AKM3_9ZZZZ</name>
<organism evidence="2">
    <name type="scientific">hydrothermal vent metagenome</name>
    <dbReference type="NCBI Taxonomy" id="652676"/>
    <lineage>
        <taxon>unclassified sequences</taxon>
        <taxon>metagenomes</taxon>
        <taxon>ecological metagenomes</taxon>
    </lineage>
</organism>
<feature type="region of interest" description="Disordered" evidence="1">
    <location>
        <begin position="38"/>
        <end position="65"/>
    </location>
</feature>
<evidence type="ECO:0000256" key="1">
    <source>
        <dbReference type="SAM" id="MobiDB-lite"/>
    </source>
</evidence>
<evidence type="ECO:0000313" key="2">
    <source>
        <dbReference type="EMBL" id="VAX02261.1"/>
    </source>
</evidence>
<dbReference type="EMBL" id="UOFU01000258">
    <property type="protein sequence ID" value="VAX02261.1"/>
    <property type="molecule type" value="Genomic_DNA"/>
</dbReference>
<sequence length="141" mass="15801">MLHTWFLVADSSRAKLYEVEKRTAPFVEIEDFDHPEGRLHEGDLVSDGPGSDGGSIGQGRRRFDDQVSARKQVGIRFASSLAERLDAARNAGELERLVLVAPPAFLGLLRDKLSKEVMARVSRQIDKNLVQQSPEVLREYL</sequence>
<protein>
    <recommendedName>
        <fullName evidence="3">Host attachment protein</fullName>
    </recommendedName>
</protein>
<proteinExistence type="predicted"/>
<gene>
    <name evidence="2" type="ORF">MNBD_GAMMA20-237</name>
</gene>
<reference evidence="2" key="1">
    <citation type="submission" date="2018-06" db="EMBL/GenBank/DDBJ databases">
        <authorList>
            <person name="Zhirakovskaya E."/>
        </authorList>
    </citation>
    <scope>NUCLEOTIDE SEQUENCE</scope>
</reference>
<accession>A0A3B1AKM3</accession>
<dbReference type="AlphaFoldDB" id="A0A3B1AKM3"/>
<evidence type="ECO:0008006" key="3">
    <source>
        <dbReference type="Google" id="ProtNLM"/>
    </source>
</evidence>